<dbReference type="OrthoDB" id="39643at10239"/>
<gene>
    <name evidence="1" type="primary">101</name>
    <name evidence="1" type="ORF">PBI_HAWKEYE_101</name>
</gene>
<dbReference type="EMBL" id="KJ194582">
    <property type="protein sequence ID" value="AHN84112.1"/>
    <property type="molecule type" value="Genomic_DNA"/>
</dbReference>
<accession>X2KNB8</accession>
<name>X2KNB8_9CAUD</name>
<dbReference type="RefSeq" id="YP_009035996.1">
    <property type="nucleotide sequence ID" value="NC_024209.1"/>
</dbReference>
<dbReference type="Proteomes" id="UP000019737">
    <property type="component" value="Segment"/>
</dbReference>
<organism evidence="1 2">
    <name type="scientific">Mycobacterium phage Hawkeye</name>
    <dbReference type="NCBI Taxonomy" id="1458711"/>
    <lineage>
        <taxon>Viruses</taxon>
        <taxon>Duplodnaviria</taxon>
        <taxon>Heunggongvirae</taxon>
        <taxon>Uroviricota</taxon>
        <taxon>Caudoviricetes</taxon>
        <taxon>Dclasvirinae</taxon>
        <taxon>Hawkeyevirus</taxon>
        <taxon>Hawkeyevirus hawkeye</taxon>
    </lineage>
</organism>
<reference evidence="1 2" key="1">
    <citation type="submission" date="2014-01" db="EMBL/GenBank/DDBJ databases">
        <authorList>
            <person name="Schneider V.M."/>
            <person name="Bowman C.A."/>
            <person name="Russell D.A."/>
            <person name="Pope W.H."/>
            <person name="Jacobs-Sera D."/>
            <person name="Hendrix R.W."/>
            <person name="Hatfull G.F."/>
        </authorList>
    </citation>
    <scope>NUCLEOTIDE SEQUENCE [LARGE SCALE GENOMIC DNA]</scope>
</reference>
<dbReference type="KEGG" id="vg:19527281"/>
<protein>
    <submittedName>
        <fullName evidence="1">Uncharacterized protein</fullName>
    </submittedName>
</protein>
<evidence type="ECO:0000313" key="1">
    <source>
        <dbReference type="EMBL" id="AHN84112.1"/>
    </source>
</evidence>
<sequence length="109" mass="12879">MFGLTTTRRCMAEQTKIYTLGKAYGYVDALKELSRNIQVETDVRRSENSDPVNGKYWEGWTLESFVKWLEGETIRMMRSKEISSTEFMDQIVRLQRRMDKIARNMGRRG</sequence>
<dbReference type="GeneID" id="19527281"/>
<evidence type="ECO:0000313" key="2">
    <source>
        <dbReference type="Proteomes" id="UP000019737"/>
    </source>
</evidence>
<keyword evidence="2" id="KW-1185">Reference proteome</keyword>
<proteinExistence type="predicted"/>